<dbReference type="PANTHER" id="PTHR30273:SF2">
    <property type="entry name" value="PROTEIN FECR"/>
    <property type="match status" value="1"/>
</dbReference>
<sequence>MKEQESSDQAKALLKKYLEGQCTPEEEQQVLHWFYAQDQPEEEQLKEHQTGLASRINTKLEEQLFSESTPTVRRLTWFRSKWMVAAMLVAVSGCSLWMYNRFSSSDQKPLELAAEVPSQDQTFHNDILPGGHYAKIITPKGEEKQLADPFVQRLEQSSDQQGKNFLVDVPKAGSYMIILEDGTKVWLNASTKLSYPTHFEPNQRQVALTGEAYFEVAKDANRPFRINANGTTIEVLGTTFNVNAYHDEVSTSLVEGSVKVLKEGNQIIIKPGQQATTSLTNDIKVTATDLTKNTAWQRDEFYFDGNNFKDISLQIARWYDVEFENMETIGANSTYKGSISRNSRLSEVLQILALATGRKFDIIGRKVIIQ</sequence>
<dbReference type="Gene3D" id="3.55.50.30">
    <property type="match status" value="1"/>
</dbReference>
<organism evidence="4 5">
    <name type="scientific">Sphingobacterium detergens</name>
    <dbReference type="NCBI Taxonomy" id="1145106"/>
    <lineage>
        <taxon>Bacteria</taxon>
        <taxon>Pseudomonadati</taxon>
        <taxon>Bacteroidota</taxon>
        <taxon>Sphingobacteriia</taxon>
        <taxon>Sphingobacteriales</taxon>
        <taxon>Sphingobacteriaceae</taxon>
        <taxon>Sphingobacterium</taxon>
    </lineage>
</organism>
<dbReference type="Proteomes" id="UP000286246">
    <property type="component" value="Unassembled WGS sequence"/>
</dbReference>
<reference evidence="4 5" key="1">
    <citation type="submission" date="2018-09" db="EMBL/GenBank/DDBJ databases">
        <title>Genomic Encyclopedia of Type Strains, Phase III (KMG-III): the genomes of soil and plant-associated and newly described type strains.</title>
        <authorList>
            <person name="Whitman W."/>
        </authorList>
    </citation>
    <scope>NUCLEOTIDE SEQUENCE [LARGE SCALE GENOMIC DNA]</scope>
    <source>
        <strain evidence="4 5">CECT 7938</strain>
    </source>
</reference>
<feature type="domain" description="FecR protein" evidence="2">
    <location>
        <begin position="172"/>
        <end position="259"/>
    </location>
</feature>
<dbReference type="EMBL" id="RAPY01000005">
    <property type="protein sequence ID" value="RKE45458.1"/>
    <property type="molecule type" value="Genomic_DNA"/>
</dbReference>
<dbReference type="Gene3D" id="2.60.120.1440">
    <property type="match status" value="1"/>
</dbReference>
<dbReference type="InterPro" id="IPR032508">
    <property type="entry name" value="FecR_C"/>
</dbReference>
<dbReference type="OrthoDB" id="1099963at2"/>
<feature type="domain" description="Protein FecR C-terminal" evidence="3">
    <location>
        <begin position="300"/>
        <end position="369"/>
    </location>
</feature>
<name>A0A420ALY9_SPHD1</name>
<dbReference type="GO" id="GO:0016989">
    <property type="term" value="F:sigma factor antagonist activity"/>
    <property type="evidence" value="ECO:0007669"/>
    <property type="project" value="TreeGrafter"/>
</dbReference>
<evidence type="ECO:0000313" key="4">
    <source>
        <dbReference type="EMBL" id="RKE45458.1"/>
    </source>
</evidence>
<evidence type="ECO:0000259" key="2">
    <source>
        <dbReference type="Pfam" id="PF04773"/>
    </source>
</evidence>
<keyword evidence="1" id="KW-1133">Transmembrane helix</keyword>
<gene>
    <name evidence="4" type="ORF">DFQ12_4532</name>
</gene>
<dbReference type="PANTHER" id="PTHR30273">
    <property type="entry name" value="PERIPLASMIC SIGNAL SENSOR AND SIGMA FACTOR ACTIVATOR FECR-RELATED"/>
    <property type="match status" value="1"/>
</dbReference>
<dbReference type="Pfam" id="PF16344">
    <property type="entry name" value="FecR_C"/>
    <property type="match status" value="1"/>
</dbReference>
<dbReference type="InterPro" id="IPR012373">
    <property type="entry name" value="Ferrdict_sens_TM"/>
</dbReference>
<dbReference type="Pfam" id="PF04773">
    <property type="entry name" value="FecR"/>
    <property type="match status" value="1"/>
</dbReference>
<protein>
    <submittedName>
        <fullName evidence="4">FecR family protein</fullName>
    </submittedName>
</protein>
<keyword evidence="1" id="KW-0472">Membrane</keyword>
<accession>A0A420ALY9</accession>
<dbReference type="PIRSF" id="PIRSF018266">
    <property type="entry name" value="FecR"/>
    <property type="match status" value="1"/>
</dbReference>
<evidence type="ECO:0000313" key="5">
    <source>
        <dbReference type="Proteomes" id="UP000286246"/>
    </source>
</evidence>
<keyword evidence="5" id="KW-1185">Reference proteome</keyword>
<evidence type="ECO:0000256" key="1">
    <source>
        <dbReference type="SAM" id="Phobius"/>
    </source>
</evidence>
<dbReference type="AlphaFoldDB" id="A0A420ALY9"/>
<comment type="caution">
    <text evidence="4">The sequence shown here is derived from an EMBL/GenBank/DDBJ whole genome shotgun (WGS) entry which is preliminary data.</text>
</comment>
<dbReference type="InterPro" id="IPR006860">
    <property type="entry name" value="FecR"/>
</dbReference>
<evidence type="ECO:0000259" key="3">
    <source>
        <dbReference type="Pfam" id="PF16344"/>
    </source>
</evidence>
<feature type="transmembrane region" description="Helical" evidence="1">
    <location>
        <begin position="82"/>
        <end position="99"/>
    </location>
</feature>
<dbReference type="RefSeq" id="WP_120261203.1">
    <property type="nucleotide sequence ID" value="NZ_RAPY01000005.1"/>
</dbReference>
<proteinExistence type="predicted"/>
<keyword evidence="1" id="KW-0812">Transmembrane</keyword>